<evidence type="ECO:0000256" key="9">
    <source>
        <dbReference type="ARBA" id="ARBA00023157"/>
    </source>
</evidence>
<name>A0A1L8DQE9_9DIPT</name>
<dbReference type="AlphaFoldDB" id="A0A1L8DQE9"/>
<dbReference type="SUPFAM" id="SSF50494">
    <property type="entry name" value="Trypsin-like serine proteases"/>
    <property type="match status" value="1"/>
</dbReference>
<feature type="domain" description="Peptidase S1" evidence="14">
    <location>
        <begin position="120"/>
        <end position="374"/>
    </location>
</feature>
<dbReference type="InterPro" id="IPR018114">
    <property type="entry name" value="TRYPSIN_HIS"/>
</dbReference>
<dbReference type="PANTHER" id="PTHR24252:SF8">
    <property type="entry name" value="ACROSIN"/>
    <property type="match status" value="1"/>
</dbReference>
<evidence type="ECO:0000259" key="14">
    <source>
        <dbReference type="PROSITE" id="PS50240"/>
    </source>
</evidence>
<dbReference type="GO" id="GO:0160032">
    <property type="term" value="P:Toll receptor ligand protein activation cascade"/>
    <property type="evidence" value="ECO:0007669"/>
    <property type="project" value="UniProtKB-ARBA"/>
</dbReference>
<evidence type="ECO:0000256" key="2">
    <source>
        <dbReference type="ARBA" id="ARBA00004613"/>
    </source>
</evidence>
<dbReference type="Pfam" id="PF00089">
    <property type="entry name" value="Trypsin"/>
    <property type="match status" value="1"/>
</dbReference>
<dbReference type="InterPro" id="IPR033116">
    <property type="entry name" value="TRYPSIN_SER"/>
</dbReference>
<dbReference type="PROSITE" id="PS50240">
    <property type="entry name" value="TRYPSIN_DOM"/>
    <property type="match status" value="1"/>
</dbReference>
<dbReference type="SMART" id="SM00680">
    <property type="entry name" value="CLIP"/>
    <property type="match status" value="1"/>
</dbReference>
<evidence type="ECO:0000256" key="4">
    <source>
        <dbReference type="ARBA" id="ARBA00022670"/>
    </source>
</evidence>
<dbReference type="InterPro" id="IPR043504">
    <property type="entry name" value="Peptidase_S1_PA_chymotrypsin"/>
</dbReference>
<organism evidence="16">
    <name type="scientific">Nyssomyia neivai</name>
    <dbReference type="NCBI Taxonomy" id="330878"/>
    <lineage>
        <taxon>Eukaryota</taxon>
        <taxon>Metazoa</taxon>
        <taxon>Ecdysozoa</taxon>
        <taxon>Arthropoda</taxon>
        <taxon>Hexapoda</taxon>
        <taxon>Insecta</taxon>
        <taxon>Pterygota</taxon>
        <taxon>Neoptera</taxon>
        <taxon>Endopterygota</taxon>
        <taxon>Diptera</taxon>
        <taxon>Nematocera</taxon>
        <taxon>Psychodoidea</taxon>
        <taxon>Psychodidae</taxon>
        <taxon>Nyssomyia</taxon>
    </lineage>
</organism>
<keyword evidence="6 12" id="KW-0378">Hydrolase</keyword>
<dbReference type="PROSITE" id="PS00134">
    <property type="entry name" value="TRYPSIN_HIS"/>
    <property type="match status" value="1"/>
</dbReference>
<keyword evidence="3 13" id="KW-0964">Secreted</keyword>
<dbReference type="GO" id="GO:0004252">
    <property type="term" value="F:serine-type endopeptidase activity"/>
    <property type="evidence" value="ECO:0007669"/>
    <property type="project" value="UniProtKB-UniRule"/>
</dbReference>
<evidence type="ECO:0000256" key="12">
    <source>
        <dbReference type="RuleBase" id="RU363034"/>
    </source>
</evidence>
<dbReference type="EMBL" id="GFDF01005425">
    <property type="protein sequence ID" value="JAV08659.1"/>
    <property type="molecule type" value="Transcribed_RNA"/>
</dbReference>
<protein>
    <recommendedName>
        <fullName evidence="13">CLIP domain-containing serine protease</fullName>
        <ecNumber evidence="12">3.4.21.-</ecNumber>
    </recommendedName>
</protein>
<feature type="chain" id="PRO_5023967074" description="CLIP domain-containing serine protease" evidence="13">
    <location>
        <begin position="22"/>
        <end position="375"/>
    </location>
</feature>
<evidence type="ECO:0000256" key="8">
    <source>
        <dbReference type="ARBA" id="ARBA00023145"/>
    </source>
</evidence>
<dbReference type="GO" id="GO:0050832">
    <property type="term" value="P:defense response to fungus"/>
    <property type="evidence" value="ECO:0007669"/>
    <property type="project" value="UniProtKB-ARBA"/>
</dbReference>
<evidence type="ECO:0000256" key="13">
    <source>
        <dbReference type="RuleBase" id="RU366078"/>
    </source>
</evidence>
<evidence type="ECO:0000256" key="11">
    <source>
        <dbReference type="ARBA" id="ARBA00024195"/>
    </source>
</evidence>
<evidence type="ECO:0000256" key="3">
    <source>
        <dbReference type="ARBA" id="ARBA00022525"/>
    </source>
</evidence>
<dbReference type="PROSITE" id="PS51888">
    <property type="entry name" value="CLIP"/>
    <property type="match status" value="1"/>
</dbReference>
<dbReference type="FunFam" id="2.40.10.10:FF:000015">
    <property type="entry name" value="Atrial natriuretic peptide-converting enzyme"/>
    <property type="match status" value="1"/>
</dbReference>
<comment type="catalytic activity">
    <reaction evidence="1">
        <text>Preferential cleavage: Arg-|-Xaa, Lys-|-Xaa.</text>
        <dbReference type="EC" id="3.4.21.10"/>
    </reaction>
</comment>
<comment type="domain">
    <text evidence="13">The clip domain consists of 35-55 residues which are 'knitted' together usually by 3 conserved disulfide bonds forming a clip-like compact structure.</text>
</comment>
<dbReference type="InterPro" id="IPR038565">
    <property type="entry name" value="CLIP_sf"/>
</dbReference>
<dbReference type="Gene3D" id="3.30.1640.30">
    <property type="match status" value="1"/>
</dbReference>
<comment type="similarity">
    <text evidence="11 13">Belongs to the peptidase S1 family. CLIP subfamily.</text>
</comment>
<dbReference type="Gene3D" id="2.40.10.10">
    <property type="entry name" value="Trypsin-like serine proteases"/>
    <property type="match status" value="2"/>
</dbReference>
<evidence type="ECO:0000256" key="10">
    <source>
        <dbReference type="ARBA" id="ARBA00023180"/>
    </source>
</evidence>
<dbReference type="InterPro" id="IPR009003">
    <property type="entry name" value="Peptidase_S1_PA"/>
</dbReference>
<dbReference type="PROSITE" id="PS00135">
    <property type="entry name" value="TRYPSIN_SER"/>
    <property type="match status" value="1"/>
</dbReference>
<dbReference type="GO" id="GO:0035008">
    <property type="term" value="P:positive regulation of melanization defense response"/>
    <property type="evidence" value="ECO:0007669"/>
    <property type="project" value="UniProtKB-ARBA"/>
</dbReference>
<dbReference type="Pfam" id="PF12032">
    <property type="entry name" value="CLIP"/>
    <property type="match status" value="1"/>
</dbReference>
<dbReference type="CDD" id="cd00190">
    <property type="entry name" value="Tryp_SPc"/>
    <property type="match status" value="1"/>
</dbReference>
<dbReference type="GO" id="GO:0005576">
    <property type="term" value="C:extracellular region"/>
    <property type="evidence" value="ECO:0007669"/>
    <property type="project" value="UniProtKB-SubCell"/>
</dbReference>
<dbReference type="EC" id="3.4.21.-" evidence="12"/>
<evidence type="ECO:0000259" key="15">
    <source>
        <dbReference type="PROSITE" id="PS51888"/>
    </source>
</evidence>
<accession>A0A1L8DQE9</accession>
<feature type="signal peptide" evidence="13">
    <location>
        <begin position="1"/>
        <end position="21"/>
    </location>
</feature>
<reference evidence="16" key="1">
    <citation type="submission" date="2016-12" db="EMBL/GenBank/DDBJ databases">
        <title>An insight into the sialome and mialome of the sand fly, Nyssomyia neivai.</title>
        <authorList>
            <person name="Sebastian V."/>
            <person name="Goulart T.M."/>
            <person name="Oliveira W."/>
            <person name="Calvo E."/>
            <person name="Oliveira L.F."/>
            <person name="Pinto M.C."/>
            <person name="Rosselino A.M."/>
            <person name="Ribeiro J.M."/>
        </authorList>
    </citation>
    <scope>NUCLEOTIDE SEQUENCE</scope>
</reference>
<keyword evidence="8" id="KW-0865">Zymogen</keyword>
<dbReference type="InterPro" id="IPR022700">
    <property type="entry name" value="CLIP"/>
</dbReference>
<comment type="subcellular location">
    <subcellularLocation>
        <location evidence="2 13">Secreted</location>
    </subcellularLocation>
</comment>
<dbReference type="PRINTS" id="PR00722">
    <property type="entry name" value="CHYMOTRYPSIN"/>
</dbReference>
<evidence type="ECO:0000256" key="7">
    <source>
        <dbReference type="ARBA" id="ARBA00022825"/>
    </source>
</evidence>
<evidence type="ECO:0000313" key="16">
    <source>
        <dbReference type="EMBL" id="JAV08659.1"/>
    </source>
</evidence>
<feature type="domain" description="Clip" evidence="15">
    <location>
        <begin position="32"/>
        <end position="85"/>
    </location>
</feature>
<evidence type="ECO:0000256" key="1">
    <source>
        <dbReference type="ARBA" id="ARBA00001656"/>
    </source>
</evidence>
<keyword evidence="5 13" id="KW-0732">Signal</keyword>
<dbReference type="InterPro" id="IPR001254">
    <property type="entry name" value="Trypsin_dom"/>
</dbReference>
<dbReference type="FunFam" id="3.30.1640.30:FF:000001">
    <property type="entry name" value="Serine protease 7"/>
    <property type="match status" value="1"/>
</dbReference>
<dbReference type="InterPro" id="IPR001314">
    <property type="entry name" value="Peptidase_S1A"/>
</dbReference>
<evidence type="ECO:0000256" key="6">
    <source>
        <dbReference type="ARBA" id="ARBA00022801"/>
    </source>
</evidence>
<sequence>MTLQLKYICGIIVLCMSLVNAQDSETPESPGICITPDGQAGVCVDIKECKSLYAILTNQDITDADKTFLRDRHCGFVNGTAAVCCDLETKRDTRSVSTVNNLLPKPEEGKCGRETSKNRLIGGQLAKLDEYPWMVRLQYKTEDNELKYLCGGSLINERYVMTAAHCVKNPGRFELKGVRVGEYDTTKDQDCKDGECLPKVQDILVEEIIVHPEYNPRKHKNDIALIRLKEPVQLNEFIQPICLPFAEQFTTNTFEGKSLHISGWGTIGGGSPSNIKVNTQFVGVSNEKCNQIYSSQNTDVGQEQLCAAPKENNPVDSCKGDSGGPLMTQDPKSNKGNWYAVGILSFGARCGQTDGPDVFTRVSEYPDWISQTVKA</sequence>
<dbReference type="SMART" id="SM00020">
    <property type="entry name" value="Tryp_SPc"/>
    <property type="match status" value="1"/>
</dbReference>
<keyword evidence="7 12" id="KW-0720">Serine protease</keyword>
<keyword evidence="9" id="KW-1015">Disulfide bond</keyword>
<dbReference type="PANTHER" id="PTHR24252">
    <property type="entry name" value="ACROSIN-RELATED"/>
    <property type="match status" value="1"/>
</dbReference>
<evidence type="ECO:0000256" key="5">
    <source>
        <dbReference type="ARBA" id="ARBA00022729"/>
    </source>
</evidence>
<dbReference type="GO" id="GO:0006508">
    <property type="term" value="P:proteolysis"/>
    <property type="evidence" value="ECO:0007669"/>
    <property type="project" value="UniProtKB-KW"/>
</dbReference>
<proteinExistence type="inferred from homology"/>
<keyword evidence="4 12" id="KW-0645">Protease</keyword>
<keyword evidence="10" id="KW-0325">Glycoprotein</keyword>